<dbReference type="AlphaFoldDB" id="A0A840SCB0"/>
<dbReference type="RefSeq" id="WP_138856206.1">
    <property type="nucleotide sequence ID" value="NZ_CP040709.1"/>
</dbReference>
<keyword evidence="3" id="KW-0418">Kinase</keyword>
<evidence type="ECO:0000259" key="1">
    <source>
        <dbReference type="PROSITE" id="PS50011"/>
    </source>
</evidence>
<keyword evidence="3" id="KW-0723">Serine/threonine-protein kinase</keyword>
<name>A0A840SCB0_9BURK</name>
<dbReference type="PANTHER" id="PTHR33525:SF3">
    <property type="entry name" value="RIBONUCLEASE Y"/>
    <property type="match status" value="1"/>
</dbReference>
<dbReference type="SUPFAM" id="SSF109604">
    <property type="entry name" value="HD-domain/PDEase-like"/>
    <property type="match status" value="1"/>
</dbReference>
<dbReference type="OrthoDB" id="9146420at2"/>
<gene>
    <name evidence="3" type="ORF">HNQ51_003300</name>
</gene>
<dbReference type="PROSITE" id="PS51833">
    <property type="entry name" value="HDOD"/>
    <property type="match status" value="1"/>
</dbReference>
<feature type="domain" description="Protein kinase" evidence="1">
    <location>
        <begin position="17"/>
        <end position="264"/>
    </location>
</feature>
<dbReference type="SUPFAM" id="SSF56112">
    <property type="entry name" value="Protein kinase-like (PK-like)"/>
    <property type="match status" value="1"/>
</dbReference>
<dbReference type="InterPro" id="IPR000719">
    <property type="entry name" value="Prot_kinase_dom"/>
</dbReference>
<keyword evidence="4" id="KW-1185">Reference proteome</keyword>
<keyword evidence="3" id="KW-0808">Transferase</keyword>
<evidence type="ECO:0000259" key="2">
    <source>
        <dbReference type="PROSITE" id="PS51833"/>
    </source>
</evidence>
<dbReference type="Gene3D" id="1.10.510.10">
    <property type="entry name" value="Transferase(Phosphotransferase) domain 1"/>
    <property type="match status" value="1"/>
</dbReference>
<proteinExistence type="predicted"/>
<dbReference type="GO" id="GO:0005524">
    <property type="term" value="F:ATP binding"/>
    <property type="evidence" value="ECO:0007669"/>
    <property type="project" value="InterPro"/>
</dbReference>
<dbReference type="InterPro" id="IPR052340">
    <property type="entry name" value="RNase_Y/CdgJ"/>
</dbReference>
<dbReference type="Pfam" id="PF08668">
    <property type="entry name" value="HDOD"/>
    <property type="match status" value="1"/>
</dbReference>
<dbReference type="GO" id="GO:0004674">
    <property type="term" value="F:protein serine/threonine kinase activity"/>
    <property type="evidence" value="ECO:0007669"/>
    <property type="project" value="UniProtKB-KW"/>
</dbReference>
<dbReference type="InterPro" id="IPR011009">
    <property type="entry name" value="Kinase-like_dom_sf"/>
</dbReference>
<accession>A0A840SCB0</accession>
<feature type="domain" description="HDOD" evidence="2">
    <location>
        <begin position="285"/>
        <end position="494"/>
    </location>
</feature>
<dbReference type="EMBL" id="JACHHO010000006">
    <property type="protein sequence ID" value="MBB5205969.1"/>
    <property type="molecule type" value="Genomic_DNA"/>
</dbReference>
<evidence type="ECO:0000313" key="3">
    <source>
        <dbReference type="EMBL" id="MBB5205969.1"/>
    </source>
</evidence>
<dbReference type="InterPro" id="IPR013976">
    <property type="entry name" value="HDOD"/>
</dbReference>
<dbReference type="PROSITE" id="PS50011">
    <property type="entry name" value="PROTEIN_KINASE_DOM"/>
    <property type="match status" value="1"/>
</dbReference>
<reference evidence="3 4" key="1">
    <citation type="submission" date="2020-08" db="EMBL/GenBank/DDBJ databases">
        <title>Genomic Encyclopedia of Type Strains, Phase IV (KMG-IV): sequencing the most valuable type-strain genomes for metagenomic binning, comparative biology and taxonomic classification.</title>
        <authorList>
            <person name="Goeker M."/>
        </authorList>
    </citation>
    <scope>NUCLEOTIDE SEQUENCE [LARGE SCALE GENOMIC DNA]</scope>
    <source>
        <strain evidence="3 4">DSM 23958</strain>
    </source>
</reference>
<dbReference type="EC" id="2.7.11.1" evidence="3"/>
<dbReference type="PANTHER" id="PTHR33525">
    <property type="match status" value="1"/>
</dbReference>
<protein>
    <submittedName>
        <fullName evidence="3">Non-specific serine/threonine protein kinase</fullName>
        <ecNumber evidence="3">2.7.11.1</ecNumber>
    </submittedName>
</protein>
<dbReference type="Proteomes" id="UP000554837">
    <property type="component" value="Unassembled WGS sequence"/>
</dbReference>
<organism evidence="3 4">
    <name type="scientific">Inhella inkyongensis</name>
    <dbReference type="NCBI Taxonomy" id="392593"/>
    <lineage>
        <taxon>Bacteria</taxon>
        <taxon>Pseudomonadati</taxon>
        <taxon>Pseudomonadota</taxon>
        <taxon>Betaproteobacteria</taxon>
        <taxon>Burkholderiales</taxon>
        <taxon>Sphaerotilaceae</taxon>
        <taxon>Inhella</taxon>
    </lineage>
</organism>
<sequence>MSTENRPSPPPKMLGPFELKALLGKSERSMLWQVVDSRNRQDLLLAIPRQRPADPQAWLQAARQASRIEHPGLAAPVEIGLTDPWPYIAYPRRLGMTLGEWLARHRQPAPPDCAQWMARALEGLAAAHDAGLSHGDVQPFLLLLAEGGQAHLLGIGLHGAAWQADAKARQLRQNECLEDVLCLGLLLNRLLGGRAPLECTDTREVLQRLAPYAPHGRDIVRLGWEQAHPVDDALRAIVNRATASQPAQRYLQARAFARALEGWREHIQNPEGGMVAQLLDKLKRFGGLPITRPEAVKTVVAGGLERRHGDELAGLVLQDLALSLELLRRVNLARRREGGAQQPAVLNVARAIAMVGLDELAQAAQALKPWPGVLAAERVVNLRLALARAHKAAEVARALAPAGYDGEILRLAALAQNLGRLLLQYHLPDEAEQIERLQQPPEPSEDNPHPQPMSERLAAFAVLGCELDDLGAAALRHWGLGDELQKMARRPEVDQPVHHAQGDIETLRLTCALANELVDCLAETDLRRRRQRIEGVTRRYGRALGIGAREVQLALFPESAQAAVQHTLA</sequence>
<comment type="caution">
    <text evidence="3">The sequence shown here is derived from an EMBL/GenBank/DDBJ whole genome shotgun (WGS) entry which is preliminary data.</text>
</comment>
<evidence type="ECO:0000313" key="4">
    <source>
        <dbReference type="Proteomes" id="UP000554837"/>
    </source>
</evidence>
<dbReference type="Gene3D" id="1.10.3210.10">
    <property type="entry name" value="Hypothetical protein af1432"/>
    <property type="match status" value="1"/>
</dbReference>